<dbReference type="GO" id="GO:0004867">
    <property type="term" value="F:serine-type endopeptidase inhibitor activity"/>
    <property type="evidence" value="ECO:0007669"/>
    <property type="project" value="UniProtKB-KW"/>
</dbReference>
<protein>
    <recommendedName>
        <fullName evidence="5">Serpin domain-containing protein</fullName>
    </recommendedName>
</protein>
<reference evidence="6" key="1">
    <citation type="submission" date="2015-11" db="EMBL/GenBank/DDBJ databases">
        <title>De novo transcriptome assembly of four potential Pierce s Disease insect vectors from Arizona vineyards.</title>
        <authorList>
            <person name="Tassone E.E."/>
        </authorList>
    </citation>
    <scope>NUCLEOTIDE SEQUENCE</scope>
</reference>
<name>A0A1B6HHW5_9HEMI</name>
<gene>
    <name evidence="6" type="ORF">g.51985</name>
</gene>
<dbReference type="InterPro" id="IPR000215">
    <property type="entry name" value="Serpin_fam"/>
</dbReference>
<keyword evidence="3" id="KW-0722">Serine protease inhibitor</keyword>
<dbReference type="InterPro" id="IPR042185">
    <property type="entry name" value="Serpin_sf_2"/>
</dbReference>
<organism evidence="6">
    <name type="scientific">Homalodisca liturata</name>
    <dbReference type="NCBI Taxonomy" id="320908"/>
    <lineage>
        <taxon>Eukaryota</taxon>
        <taxon>Metazoa</taxon>
        <taxon>Ecdysozoa</taxon>
        <taxon>Arthropoda</taxon>
        <taxon>Hexapoda</taxon>
        <taxon>Insecta</taxon>
        <taxon>Pterygota</taxon>
        <taxon>Neoptera</taxon>
        <taxon>Paraneoptera</taxon>
        <taxon>Hemiptera</taxon>
        <taxon>Auchenorrhyncha</taxon>
        <taxon>Membracoidea</taxon>
        <taxon>Cicadellidae</taxon>
        <taxon>Cicadellinae</taxon>
        <taxon>Proconiini</taxon>
        <taxon>Homalodisca</taxon>
    </lineage>
</organism>
<dbReference type="SMART" id="SM00093">
    <property type="entry name" value="SERPIN"/>
    <property type="match status" value="1"/>
</dbReference>
<sequence>MLTAHDFPEQYYNILTDSYRANVSVGSTPLNTSDHVVLLQSDSGVMSHWKDFHQLAVFTYLSHEAAAPFTLAEGDTVTVPLVPQVGLFRTGRLHRLNCHAVQLPLQSRRVYLILLLPDTPDGVAQVVSSLPKEKLLQMVKSLPLVETHVSLPQLAILTSDLDLGPFVRQLGVRQLFTDSHNYVRSIKQNAYFSTSFVAVNSVGSVTTQLELGSSGRSKRDVNKVVFDRPFLFFLVHAPSDAVLLAGAVQNPTQVPFPSS</sequence>
<dbReference type="AlphaFoldDB" id="A0A1B6HHW5"/>
<dbReference type="InterPro" id="IPR036186">
    <property type="entry name" value="Serpin_sf"/>
</dbReference>
<accession>A0A1B6HHW5</accession>
<dbReference type="GO" id="GO:0005615">
    <property type="term" value="C:extracellular space"/>
    <property type="evidence" value="ECO:0007669"/>
    <property type="project" value="InterPro"/>
</dbReference>
<evidence type="ECO:0000256" key="2">
    <source>
        <dbReference type="ARBA" id="ARBA00022690"/>
    </source>
</evidence>
<comment type="similarity">
    <text evidence="1 4">Belongs to the serpin family.</text>
</comment>
<proteinExistence type="inferred from homology"/>
<dbReference type="EMBL" id="GECU01033434">
    <property type="protein sequence ID" value="JAS74272.1"/>
    <property type="molecule type" value="Transcribed_RNA"/>
</dbReference>
<dbReference type="PANTHER" id="PTHR11461">
    <property type="entry name" value="SERINE PROTEASE INHIBITOR, SERPIN"/>
    <property type="match status" value="1"/>
</dbReference>
<dbReference type="PANTHER" id="PTHR11461:SF211">
    <property type="entry name" value="GH10112P-RELATED"/>
    <property type="match status" value="1"/>
</dbReference>
<dbReference type="InterPro" id="IPR023796">
    <property type="entry name" value="Serpin_dom"/>
</dbReference>
<dbReference type="PROSITE" id="PS00284">
    <property type="entry name" value="SERPIN"/>
    <property type="match status" value="1"/>
</dbReference>
<evidence type="ECO:0000256" key="3">
    <source>
        <dbReference type="ARBA" id="ARBA00022900"/>
    </source>
</evidence>
<dbReference type="InterPro" id="IPR023795">
    <property type="entry name" value="Serpin_CS"/>
</dbReference>
<dbReference type="InterPro" id="IPR042178">
    <property type="entry name" value="Serpin_sf_1"/>
</dbReference>
<keyword evidence="2" id="KW-0646">Protease inhibitor</keyword>
<feature type="domain" description="Serpin" evidence="5">
    <location>
        <begin position="12"/>
        <end position="251"/>
    </location>
</feature>
<dbReference type="Gene3D" id="3.30.497.10">
    <property type="entry name" value="Antithrombin, subunit I, domain 2"/>
    <property type="match status" value="1"/>
</dbReference>
<dbReference type="SUPFAM" id="SSF56574">
    <property type="entry name" value="Serpins"/>
    <property type="match status" value="1"/>
</dbReference>
<evidence type="ECO:0000259" key="5">
    <source>
        <dbReference type="SMART" id="SM00093"/>
    </source>
</evidence>
<evidence type="ECO:0000256" key="4">
    <source>
        <dbReference type="RuleBase" id="RU000411"/>
    </source>
</evidence>
<dbReference type="Pfam" id="PF00079">
    <property type="entry name" value="Serpin"/>
    <property type="match status" value="1"/>
</dbReference>
<evidence type="ECO:0000256" key="1">
    <source>
        <dbReference type="ARBA" id="ARBA00009500"/>
    </source>
</evidence>
<dbReference type="Gene3D" id="2.30.39.10">
    <property type="entry name" value="Alpha-1-antitrypsin, domain 1"/>
    <property type="match status" value="1"/>
</dbReference>
<evidence type="ECO:0000313" key="6">
    <source>
        <dbReference type="EMBL" id="JAS74272.1"/>
    </source>
</evidence>